<organism evidence="3">
    <name type="scientific">Chlamydomonas leiostraca</name>
    <dbReference type="NCBI Taxonomy" id="1034604"/>
    <lineage>
        <taxon>Eukaryota</taxon>
        <taxon>Viridiplantae</taxon>
        <taxon>Chlorophyta</taxon>
        <taxon>core chlorophytes</taxon>
        <taxon>Chlorophyceae</taxon>
        <taxon>CS clade</taxon>
        <taxon>Chlamydomonadales</taxon>
        <taxon>Chlamydomonadaceae</taxon>
        <taxon>Chlamydomonas</taxon>
    </lineage>
</organism>
<sequence length="225" mass="24284">MPTRPGYMLALLAIVGLAAAQIPDVVIPLTNENFEHDTQAATGQTTGHWFVLFNSPQHHRSKQASELWAELAQDEDKEVIFAEADLDDKENKRLALRFKQLQPPVGVLFRDRQMFVMPGAIKDATKESVTAFWKGGYEGQGLAVPKEAAKPDPSVIEEATKVDWGRVKFGFGMLLFGFLFKNWAKNMAKEREKKEAAAARAAGGATGGAGAAPTAAAAAGKAKSS</sequence>
<name>A0A7S0S5M6_9CHLO</name>
<dbReference type="PANTHER" id="PTHR19991">
    <property type="entry name" value="L 2 01289"/>
    <property type="match status" value="1"/>
</dbReference>
<dbReference type="SUPFAM" id="SSF52833">
    <property type="entry name" value="Thioredoxin-like"/>
    <property type="match status" value="1"/>
</dbReference>
<keyword evidence="2" id="KW-0732">Signal</keyword>
<dbReference type="PANTHER" id="PTHR19991:SF2">
    <property type="entry name" value="GH08893P"/>
    <property type="match status" value="1"/>
</dbReference>
<gene>
    <name evidence="3" type="ORF">CLEI1391_LOCUS21431</name>
</gene>
<evidence type="ECO:0000256" key="2">
    <source>
        <dbReference type="SAM" id="SignalP"/>
    </source>
</evidence>
<feature type="signal peptide" evidence="2">
    <location>
        <begin position="1"/>
        <end position="20"/>
    </location>
</feature>
<dbReference type="EMBL" id="HBFB01038056">
    <property type="protein sequence ID" value="CAD8697244.1"/>
    <property type="molecule type" value="Transcribed_RNA"/>
</dbReference>
<feature type="compositionally biased region" description="Low complexity" evidence="1">
    <location>
        <begin position="211"/>
        <end position="225"/>
    </location>
</feature>
<accession>A0A7S0S5M6</accession>
<evidence type="ECO:0000313" key="3">
    <source>
        <dbReference type="EMBL" id="CAD8697244.1"/>
    </source>
</evidence>
<evidence type="ECO:0000256" key="1">
    <source>
        <dbReference type="SAM" id="MobiDB-lite"/>
    </source>
</evidence>
<dbReference type="AlphaFoldDB" id="A0A7S0S5M6"/>
<protein>
    <recommendedName>
        <fullName evidence="4">Thioredoxin domain-containing protein</fullName>
    </recommendedName>
</protein>
<dbReference type="Gene3D" id="3.40.30.10">
    <property type="entry name" value="Glutaredoxin"/>
    <property type="match status" value="1"/>
</dbReference>
<dbReference type="InterPro" id="IPR036249">
    <property type="entry name" value="Thioredoxin-like_sf"/>
</dbReference>
<proteinExistence type="predicted"/>
<feature type="chain" id="PRO_5031186780" description="Thioredoxin domain-containing protein" evidence="2">
    <location>
        <begin position="21"/>
        <end position="225"/>
    </location>
</feature>
<reference evidence="3" key="1">
    <citation type="submission" date="2021-01" db="EMBL/GenBank/DDBJ databases">
        <authorList>
            <person name="Corre E."/>
            <person name="Pelletier E."/>
            <person name="Niang G."/>
            <person name="Scheremetjew M."/>
            <person name="Finn R."/>
            <person name="Kale V."/>
            <person name="Holt S."/>
            <person name="Cochrane G."/>
            <person name="Meng A."/>
            <person name="Brown T."/>
            <person name="Cohen L."/>
        </authorList>
    </citation>
    <scope>NUCLEOTIDE SEQUENCE</scope>
    <source>
        <strain evidence="3">SAG 11-49</strain>
    </source>
</reference>
<feature type="region of interest" description="Disordered" evidence="1">
    <location>
        <begin position="198"/>
        <end position="225"/>
    </location>
</feature>
<evidence type="ECO:0008006" key="4">
    <source>
        <dbReference type="Google" id="ProtNLM"/>
    </source>
</evidence>